<name>A0A9Q0X1E5_9ROSI</name>
<protein>
    <submittedName>
        <fullName evidence="1">Uncharacterized protein</fullName>
    </submittedName>
</protein>
<comment type="caution">
    <text evidence="1">The sequence shown here is derived from an EMBL/GenBank/DDBJ whole genome shotgun (WGS) entry which is preliminary data.</text>
</comment>
<proteinExistence type="predicted"/>
<evidence type="ECO:0000313" key="1">
    <source>
        <dbReference type="EMBL" id="KAJ6777112.1"/>
    </source>
</evidence>
<keyword evidence="2" id="KW-1185">Reference proteome</keyword>
<dbReference type="EMBL" id="JAPFFM010000001">
    <property type="protein sequence ID" value="KAJ6777112.1"/>
    <property type="molecule type" value="Genomic_DNA"/>
</dbReference>
<reference evidence="1" key="1">
    <citation type="submission" date="2022-11" db="EMBL/GenBank/DDBJ databases">
        <authorList>
            <person name="Hyden B.L."/>
            <person name="Feng K."/>
            <person name="Yates T."/>
            <person name="Jawdy S."/>
            <person name="Smart L.B."/>
            <person name="Muchero W."/>
        </authorList>
    </citation>
    <scope>NUCLEOTIDE SEQUENCE</scope>
    <source>
        <tissue evidence="1">Shoot tip</tissue>
    </source>
</reference>
<accession>A0A9Q0X1E5</accession>
<reference evidence="1" key="2">
    <citation type="journal article" date="2023" name="Int. J. Mol. Sci.">
        <title>De Novo Assembly and Annotation of 11 Diverse Shrub Willow (Salix) Genomes Reveals Novel Gene Organization in Sex-Linked Regions.</title>
        <authorList>
            <person name="Hyden B."/>
            <person name="Feng K."/>
            <person name="Yates T.B."/>
            <person name="Jawdy S."/>
            <person name="Cereghino C."/>
            <person name="Smart L.B."/>
            <person name="Muchero W."/>
        </authorList>
    </citation>
    <scope>NUCLEOTIDE SEQUENCE</scope>
    <source>
        <tissue evidence="1">Shoot tip</tissue>
    </source>
</reference>
<organism evidence="1 2">
    <name type="scientific">Salix koriyanagi</name>
    <dbReference type="NCBI Taxonomy" id="2511006"/>
    <lineage>
        <taxon>Eukaryota</taxon>
        <taxon>Viridiplantae</taxon>
        <taxon>Streptophyta</taxon>
        <taxon>Embryophyta</taxon>
        <taxon>Tracheophyta</taxon>
        <taxon>Spermatophyta</taxon>
        <taxon>Magnoliopsida</taxon>
        <taxon>eudicotyledons</taxon>
        <taxon>Gunneridae</taxon>
        <taxon>Pentapetalae</taxon>
        <taxon>rosids</taxon>
        <taxon>fabids</taxon>
        <taxon>Malpighiales</taxon>
        <taxon>Salicaceae</taxon>
        <taxon>Saliceae</taxon>
        <taxon>Salix</taxon>
    </lineage>
</organism>
<dbReference type="Proteomes" id="UP001151752">
    <property type="component" value="Chromosome 16"/>
</dbReference>
<evidence type="ECO:0000313" key="2">
    <source>
        <dbReference type="Proteomes" id="UP001151752"/>
    </source>
</evidence>
<dbReference type="SUPFAM" id="SSF55856">
    <property type="entry name" value="Cytochrome b5-like heme/steroid binding domain"/>
    <property type="match status" value="1"/>
</dbReference>
<gene>
    <name evidence="1" type="ORF">OIU74_001152</name>
</gene>
<dbReference type="Gene3D" id="3.10.120.10">
    <property type="entry name" value="Cytochrome b5-like heme/steroid binding domain"/>
    <property type="match status" value="1"/>
</dbReference>
<dbReference type="AlphaFoldDB" id="A0A9Q0X1E5"/>
<feature type="non-terminal residue" evidence="1">
    <location>
        <position position="29"/>
    </location>
</feature>
<dbReference type="InterPro" id="IPR036400">
    <property type="entry name" value="Cyt_B5-like_heme/steroid_sf"/>
</dbReference>
<sequence length="29" mass="3264">MGGDAKVFTFEDVTVHNKPKDCWLIINGK</sequence>